<dbReference type="AlphaFoldDB" id="A0A387BH06"/>
<keyword evidence="3" id="KW-1185">Reference proteome</keyword>
<feature type="transmembrane region" description="Helical" evidence="1">
    <location>
        <begin position="41"/>
        <end position="60"/>
    </location>
</feature>
<feature type="transmembrane region" description="Helical" evidence="1">
    <location>
        <begin position="6"/>
        <end position="29"/>
    </location>
</feature>
<dbReference type="Proteomes" id="UP000269374">
    <property type="component" value="Chromosome"/>
</dbReference>
<dbReference type="InterPro" id="IPR008407">
    <property type="entry name" value="Brnchd-chn_aa_trnsp_AzlD"/>
</dbReference>
<keyword evidence="1" id="KW-0472">Membrane</keyword>
<protein>
    <submittedName>
        <fullName evidence="2">AzlD domain-containing protein</fullName>
    </submittedName>
</protein>
<organism evidence="2 3">
    <name type="scientific">Lactococcus allomyrinae</name>
    <dbReference type="NCBI Taxonomy" id="2419773"/>
    <lineage>
        <taxon>Bacteria</taxon>
        <taxon>Bacillati</taxon>
        <taxon>Bacillota</taxon>
        <taxon>Bacilli</taxon>
        <taxon>Lactobacillales</taxon>
        <taxon>Streptococcaceae</taxon>
        <taxon>Lactococcus</taxon>
    </lineage>
</organism>
<reference evidence="2 3" key="1">
    <citation type="submission" date="2018-09" db="EMBL/GenBank/DDBJ databases">
        <title>Genome sequencing of strain 1JSPR-7.</title>
        <authorList>
            <person name="Heo J."/>
            <person name="Kim S.-J."/>
            <person name="Kwon S.-W."/>
        </authorList>
    </citation>
    <scope>NUCLEOTIDE SEQUENCE [LARGE SCALE GENOMIC DNA]</scope>
    <source>
        <strain evidence="2 3">1JSPR-7</strain>
    </source>
</reference>
<dbReference type="Pfam" id="PF05437">
    <property type="entry name" value="AzlD"/>
    <property type="match status" value="1"/>
</dbReference>
<name>A0A387BH06_9LACT</name>
<sequence>MSSFEFTLLTILGCGLVTWLSRVLPFILLKKMTLPKLLVEYLSFVPIVIMSALWVSNLFVQHLGHFPSVDWNNLWASIPTVIAAILTKNLLIIVLVGIVSLAIVQLVLYTG</sequence>
<evidence type="ECO:0000313" key="3">
    <source>
        <dbReference type="Proteomes" id="UP000269374"/>
    </source>
</evidence>
<dbReference type="KEGG" id="lact:D7I46_05915"/>
<feature type="transmembrane region" description="Helical" evidence="1">
    <location>
        <begin position="80"/>
        <end position="109"/>
    </location>
</feature>
<gene>
    <name evidence="2" type="ORF">D7I46_05915</name>
</gene>
<keyword evidence="1" id="KW-0812">Transmembrane</keyword>
<keyword evidence="1" id="KW-1133">Transmembrane helix</keyword>
<dbReference type="EMBL" id="CP032627">
    <property type="protein sequence ID" value="AYG00669.1"/>
    <property type="molecule type" value="Genomic_DNA"/>
</dbReference>
<proteinExistence type="predicted"/>
<dbReference type="RefSeq" id="WP_120772057.1">
    <property type="nucleotide sequence ID" value="NZ_CP032627.1"/>
</dbReference>
<accession>A0A387BH06</accession>
<evidence type="ECO:0000313" key="2">
    <source>
        <dbReference type="EMBL" id="AYG00669.1"/>
    </source>
</evidence>
<evidence type="ECO:0000256" key="1">
    <source>
        <dbReference type="SAM" id="Phobius"/>
    </source>
</evidence>
<dbReference type="OrthoDB" id="7870017at2"/>